<dbReference type="SMART" id="SM00248">
    <property type="entry name" value="ANK"/>
    <property type="match status" value="2"/>
</dbReference>
<evidence type="ECO:0000313" key="4">
    <source>
        <dbReference type="EMBL" id="KAJ7608408.1"/>
    </source>
</evidence>
<evidence type="ECO:0000313" key="5">
    <source>
        <dbReference type="Proteomes" id="UP001221142"/>
    </source>
</evidence>
<keyword evidence="2 3" id="KW-0040">ANK repeat</keyword>
<evidence type="ECO:0000256" key="3">
    <source>
        <dbReference type="PROSITE-ProRule" id="PRU00023"/>
    </source>
</evidence>
<dbReference type="Proteomes" id="UP001221142">
    <property type="component" value="Unassembled WGS sequence"/>
</dbReference>
<keyword evidence="1" id="KW-0677">Repeat</keyword>
<dbReference type="Gene3D" id="1.25.40.20">
    <property type="entry name" value="Ankyrin repeat-containing domain"/>
    <property type="match status" value="1"/>
</dbReference>
<evidence type="ECO:0008006" key="6">
    <source>
        <dbReference type="Google" id="ProtNLM"/>
    </source>
</evidence>
<organism evidence="4 5">
    <name type="scientific">Roridomyces roridus</name>
    <dbReference type="NCBI Taxonomy" id="1738132"/>
    <lineage>
        <taxon>Eukaryota</taxon>
        <taxon>Fungi</taxon>
        <taxon>Dikarya</taxon>
        <taxon>Basidiomycota</taxon>
        <taxon>Agaricomycotina</taxon>
        <taxon>Agaricomycetes</taxon>
        <taxon>Agaricomycetidae</taxon>
        <taxon>Agaricales</taxon>
        <taxon>Marasmiineae</taxon>
        <taxon>Mycenaceae</taxon>
        <taxon>Roridomyces</taxon>
    </lineage>
</organism>
<dbReference type="PROSITE" id="PS50088">
    <property type="entry name" value="ANK_REPEAT"/>
    <property type="match status" value="1"/>
</dbReference>
<dbReference type="AlphaFoldDB" id="A0AAD7B3C6"/>
<dbReference type="Pfam" id="PF13637">
    <property type="entry name" value="Ank_4"/>
    <property type="match status" value="1"/>
</dbReference>
<dbReference type="InterPro" id="IPR036770">
    <property type="entry name" value="Ankyrin_rpt-contain_sf"/>
</dbReference>
<keyword evidence="5" id="KW-1185">Reference proteome</keyword>
<dbReference type="GO" id="GO:0010468">
    <property type="term" value="P:regulation of gene expression"/>
    <property type="evidence" value="ECO:0007669"/>
    <property type="project" value="TreeGrafter"/>
</dbReference>
<comment type="caution">
    <text evidence="4">The sequence shown here is derived from an EMBL/GenBank/DDBJ whole genome shotgun (WGS) entry which is preliminary data.</text>
</comment>
<protein>
    <recommendedName>
        <fullName evidence="6">ANK_REP_REGION domain-containing protein</fullName>
    </recommendedName>
</protein>
<dbReference type="EMBL" id="JARKIF010000045">
    <property type="protein sequence ID" value="KAJ7608408.1"/>
    <property type="molecule type" value="Genomic_DNA"/>
</dbReference>
<reference evidence="4" key="1">
    <citation type="submission" date="2023-03" db="EMBL/GenBank/DDBJ databases">
        <title>Massive genome expansion in bonnet fungi (Mycena s.s.) driven by repeated elements and novel gene families across ecological guilds.</title>
        <authorList>
            <consortium name="Lawrence Berkeley National Laboratory"/>
            <person name="Harder C.B."/>
            <person name="Miyauchi S."/>
            <person name="Viragh M."/>
            <person name="Kuo A."/>
            <person name="Thoen E."/>
            <person name="Andreopoulos B."/>
            <person name="Lu D."/>
            <person name="Skrede I."/>
            <person name="Drula E."/>
            <person name="Henrissat B."/>
            <person name="Morin E."/>
            <person name="Kohler A."/>
            <person name="Barry K."/>
            <person name="LaButti K."/>
            <person name="Morin E."/>
            <person name="Salamov A."/>
            <person name="Lipzen A."/>
            <person name="Mereny Z."/>
            <person name="Hegedus B."/>
            <person name="Baldrian P."/>
            <person name="Stursova M."/>
            <person name="Weitz H."/>
            <person name="Taylor A."/>
            <person name="Grigoriev I.V."/>
            <person name="Nagy L.G."/>
            <person name="Martin F."/>
            <person name="Kauserud H."/>
        </authorList>
    </citation>
    <scope>NUCLEOTIDE SEQUENCE</scope>
    <source>
        <strain evidence="4">9284</strain>
    </source>
</reference>
<accession>A0AAD7B3C6</accession>
<sequence>MGHQSVLLIRMARLHCTDCAKLLIDHGASLDATDKDGWTPLQHASSHSHLCIAKLLLAHNTSLDLIHDPALTVFLLVLKYRYLDIDLFQPGNYAPDVSDAFDIDDSDSYVTALDPDSSDTGDSDSYFTALDTELFHFE</sequence>
<dbReference type="GO" id="GO:0005634">
    <property type="term" value="C:nucleus"/>
    <property type="evidence" value="ECO:0007669"/>
    <property type="project" value="TreeGrafter"/>
</dbReference>
<feature type="repeat" description="ANK" evidence="3">
    <location>
        <begin position="36"/>
        <end position="68"/>
    </location>
</feature>
<dbReference type="PANTHER" id="PTHR24124:SF14">
    <property type="entry name" value="CHROMOSOME UNDETERMINED SCAFFOLD_25, WHOLE GENOME SHOTGUN SEQUENCE"/>
    <property type="match status" value="1"/>
</dbReference>
<proteinExistence type="predicted"/>
<evidence type="ECO:0000256" key="1">
    <source>
        <dbReference type="ARBA" id="ARBA00022737"/>
    </source>
</evidence>
<gene>
    <name evidence="4" type="ORF">FB45DRAFT_946645</name>
</gene>
<evidence type="ECO:0000256" key="2">
    <source>
        <dbReference type="ARBA" id="ARBA00023043"/>
    </source>
</evidence>
<dbReference type="SUPFAM" id="SSF48403">
    <property type="entry name" value="Ankyrin repeat"/>
    <property type="match status" value="1"/>
</dbReference>
<dbReference type="InterPro" id="IPR002110">
    <property type="entry name" value="Ankyrin_rpt"/>
</dbReference>
<name>A0AAD7B3C6_9AGAR</name>
<dbReference type="PANTHER" id="PTHR24124">
    <property type="entry name" value="ANKYRIN REPEAT FAMILY A"/>
    <property type="match status" value="1"/>
</dbReference>